<dbReference type="PROSITE" id="PS00139">
    <property type="entry name" value="THIOL_PROTEASE_CYS"/>
    <property type="match status" value="1"/>
</dbReference>
<keyword evidence="4" id="KW-0788">Thiol protease</keyword>
<gene>
    <name evidence="6" type="ORF">g.23737</name>
</gene>
<evidence type="ECO:0000256" key="3">
    <source>
        <dbReference type="ARBA" id="ARBA00022801"/>
    </source>
</evidence>
<organism evidence="6">
    <name type="scientific">Clastoptera arizonana</name>
    <name type="common">Arizona spittle bug</name>
    <dbReference type="NCBI Taxonomy" id="38151"/>
    <lineage>
        <taxon>Eukaryota</taxon>
        <taxon>Metazoa</taxon>
        <taxon>Ecdysozoa</taxon>
        <taxon>Arthropoda</taxon>
        <taxon>Hexapoda</taxon>
        <taxon>Insecta</taxon>
        <taxon>Pterygota</taxon>
        <taxon>Neoptera</taxon>
        <taxon>Paraneoptera</taxon>
        <taxon>Hemiptera</taxon>
        <taxon>Auchenorrhyncha</taxon>
        <taxon>Cercopoidea</taxon>
        <taxon>Clastopteridae</taxon>
        <taxon>Clastoptera</taxon>
    </lineage>
</organism>
<dbReference type="SMART" id="SM00645">
    <property type="entry name" value="Pept_C1"/>
    <property type="match status" value="1"/>
</dbReference>
<dbReference type="CDD" id="cd02248">
    <property type="entry name" value="Peptidase_C1A"/>
    <property type="match status" value="1"/>
</dbReference>
<dbReference type="InterPro" id="IPR038765">
    <property type="entry name" value="Papain-like_cys_pep_sf"/>
</dbReference>
<dbReference type="EMBL" id="GEDC01003982">
    <property type="protein sequence ID" value="JAS33316.1"/>
    <property type="molecule type" value="Transcribed_RNA"/>
</dbReference>
<dbReference type="AlphaFoldDB" id="A0A1B6E5U9"/>
<feature type="domain" description="Peptidase C1A papain C-terminal" evidence="5">
    <location>
        <begin position="28"/>
        <end position="221"/>
    </location>
</feature>
<comment type="similarity">
    <text evidence="1">Belongs to the peptidase C1 family.</text>
</comment>
<keyword evidence="3" id="KW-0378">Hydrolase</keyword>
<proteinExistence type="inferred from homology"/>
<protein>
    <recommendedName>
        <fullName evidence="5">Peptidase C1A papain C-terminal domain-containing protein</fullName>
    </recommendedName>
</protein>
<dbReference type="GO" id="GO:0006508">
    <property type="term" value="P:proteolysis"/>
    <property type="evidence" value="ECO:0007669"/>
    <property type="project" value="UniProtKB-KW"/>
</dbReference>
<dbReference type="InterPro" id="IPR000169">
    <property type="entry name" value="Pept_cys_AS"/>
</dbReference>
<dbReference type="GO" id="GO:0008234">
    <property type="term" value="F:cysteine-type peptidase activity"/>
    <property type="evidence" value="ECO:0007669"/>
    <property type="project" value="UniProtKB-KW"/>
</dbReference>
<accession>A0A1B6E5U9</accession>
<name>A0A1B6E5U9_9HEMI</name>
<dbReference type="InterPro" id="IPR039417">
    <property type="entry name" value="Peptidase_C1A_papain-like"/>
</dbReference>
<evidence type="ECO:0000256" key="2">
    <source>
        <dbReference type="ARBA" id="ARBA00022670"/>
    </source>
</evidence>
<dbReference type="InterPro" id="IPR000668">
    <property type="entry name" value="Peptidase_C1A_C"/>
</dbReference>
<dbReference type="InterPro" id="IPR013128">
    <property type="entry name" value="Peptidase_C1A"/>
</dbReference>
<feature type="non-terminal residue" evidence="6">
    <location>
        <position position="1"/>
    </location>
</feature>
<evidence type="ECO:0000256" key="4">
    <source>
        <dbReference type="ARBA" id="ARBA00022807"/>
    </source>
</evidence>
<dbReference type="Gene3D" id="3.90.70.10">
    <property type="entry name" value="Cysteine proteinases"/>
    <property type="match status" value="1"/>
</dbReference>
<evidence type="ECO:0000259" key="5">
    <source>
        <dbReference type="SMART" id="SM00645"/>
    </source>
</evidence>
<dbReference type="SUPFAM" id="SSF54001">
    <property type="entry name" value="Cysteine proteinases"/>
    <property type="match status" value="1"/>
</dbReference>
<reference evidence="6" key="1">
    <citation type="submission" date="2015-12" db="EMBL/GenBank/DDBJ databases">
        <title>De novo transcriptome assembly of four potential Pierce s Disease insect vectors from Arizona vineyards.</title>
        <authorList>
            <person name="Tassone E.E."/>
        </authorList>
    </citation>
    <scope>NUCLEOTIDE SEQUENCE</scope>
</reference>
<dbReference type="Pfam" id="PF00112">
    <property type="entry name" value="Peptidase_C1"/>
    <property type="match status" value="1"/>
</dbReference>
<sequence length="221" mass="24547">SNHIHKRSVEDQFQKVKDQLQKVEDKQLPLMYDWSEIGAVTAVHDQKNCGACWAFSTIGVVESMNFIKNKTMQELSVQQAIDCAGNSNHGCKGGSSCRLAAWLAKNKTKIQPATTYPLTFETGVCKLKNETTVGAQVKNYTCQNETTVGVQVKNYKCQNLINKEEDIISLLANHGPVTVIVNAKSWQHYSNGVIQFNCTSSVHSLNHAVQIVGTLQKFLFI</sequence>
<evidence type="ECO:0000256" key="1">
    <source>
        <dbReference type="ARBA" id="ARBA00008455"/>
    </source>
</evidence>
<keyword evidence="2" id="KW-0645">Protease</keyword>
<evidence type="ECO:0000313" key="6">
    <source>
        <dbReference type="EMBL" id="JAS33316.1"/>
    </source>
</evidence>
<dbReference type="PANTHER" id="PTHR12411">
    <property type="entry name" value="CYSTEINE PROTEASE FAMILY C1-RELATED"/>
    <property type="match status" value="1"/>
</dbReference>